<protein>
    <submittedName>
        <fullName evidence="2">Uncharacterized protein</fullName>
    </submittedName>
</protein>
<dbReference type="STRING" id="591205.SAMN05421538_1023"/>
<evidence type="ECO:0000256" key="1">
    <source>
        <dbReference type="SAM" id="Phobius"/>
    </source>
</evidence>
<feature type="transmembrane region" description="Helical" evidence="1">
    <location>
        <begin position="12"/>
        <end position="36"/>
    </location>
</feature>
<keyword evidence="1" id="KW-0472">Membrane</keyword>
<name>A0A1G6W0V7_9RHOB</name>
<keyword evidence="1" id="KW-0812">Transmembrane</keyword>
<reference evidence="2 3" key="1">
    <citation type="submission" date="2016-10" db="EMBL/GenBank/DDBJ databases">
        <authorList>
            <person name="de Groot N.N."/>
        </authorList>
    </citation>
    <scope>NUCLEOTIDE SEQUENCE [LARGE SCALE GENOMIC DNA]</scope>
    <source>
        <strain evidence="2 3">DSM 22220</strain>
    </source>
</reference>
<accession>A0A1G6W0V7</accession>
<dbReference type="Proteomes" id="UP000199344">
    <property type="component" value="Unassembled WGS sequence"/>
</dbReference>
<keyword evidence="3" id="KW-1185">Reference proteome</keyword>
<dbReference type="EMBL" id="FNAH01000002">
    <property type="protein sequence ID" value="SDD59449.1"/>
    <property type="molecule type" value="Genomic_DNA"/>
</dbReference>
<dbReference type="AlphaFoldDB" id="A0A1G6W0V7"/>
<evidence type="ECO:0000313" key="2">
    <source>
        <dbReference type="EMBL" id="SDD59449.1"/>
    </source>
</evidence>
<proteinExistence type="predicted"/>
<dbReference type="RefSeq" id="WP_090521008.1">
    <property type="nucleotide sequence ID" value="NZ_FNAH01000002.1"/>
</dbReference>
<keyword evidence="1" id="KW-1133">Transmembrane helix</keyword>
<sequence>MSNIWSSLSEAQAIIINGVLTVFAAAVGVLLGRLLFSGKVKNITEAIEASQQVVDTHLSKMDETLEKINDKANGLDEILSAVTERLNKTAYEADLGDEEVEGISERVSDLPQTHLASVVDSDNGASRDEIRSLWRDISDYIEEIASNPAIDGRTRAKYFRIDRRAYRDLINALLYDDRISKSTAEAAEEAYALRNSFRRRELDPTKHELDRMKQLKEVVLAQESEDA</sequence>
<evidence type="ECO:0000313" key="3">
    <source>
        <dbReference type="Proteomes" id="UP000199344"/>
    </source>
</evidence>
<dbReference type="OrthoDB" id="7628268at2"/>
<organism evidence="2 3">
    <name type="scientific">Paracoccus isoporae</name>
    <dbReference type="NCBI Taxonomy" id="591205"/>
    <lineage>
        <taxon>Bacteria</taxon>
        <taxon>Pseudomonadati</taxon>
        <taxon>Pseudomonadota</taxon>
        <taxon>Alphaproteobacteria</taxon>
        <taxon>Rhodobacterales</taxon>
        <taxon>Paracoccaceae</taxon>
        <taxon>Paracoccus</taxon>
    </lineage>
</organism>
<gene>
    <name evidence="2" type="ORF">SAMN05421538_1023</name>
</gene>